<dbReference type="eggNOG" id="ENOG502RMJW">
    <property type="taxonomic scope" value="Eukaryota"/>
</dbReference>
<dbReference type="PhylomeDB" id="B4JKV1"/>
<evidence type="ECO:0000313" key="3">
    <source>
        <dbReference type="Proteomes" id="UP000001070"/>
    </source>
</evidence>
<dbReference type="KEGG" id="dgr:6564650"/>
<dbReference type="EMBL" id="CH916370">
    <property type="protein sequence ID" value="EDW00204.1"/>
    <property type="molecule type" value="Genomic_DNA"/>
</dbReference>
<feature type="compositionally biased region" description="Low complexity" evidence="1">
    <location>
        <begin position="26"/>
        <end position="38"/>
    </location>
</feature>
<dbReference type="Proteomes" id="UP000001070">
    <property type="component" value="Unassembled WGS sequence"/>
</dbReference>
<sequence>MATECENLEQINNSASGSRCDRDKVSIPSIPSSTSGGINEQQSSTHVSKLRPLARLDRLLRRWLPGYNYLRGCAGNGNANANTNSNGNVGRQLSEMGAGRMPLKAMEEQRVERQRTLSIDVPLTARRHRDGEVLLNAGIAKSEFCSKLDRLLQAKLSDKDR</sequence>
<organism evidence="3">
    <name type="scientific">Drosophila grimshawi</name>
    <name type="common">Hawaiian fruit fly</name>
    <name type="synonym">Idiomyia grimshawi</name>
    <dbReference type="NCBI Taxonomy" id="7222"/>
    <lineage>
        <taxon>Eukaryota</taxon>
        <taxon>Metazoa</taxon>
        <taxon>Ecdysozoa</taxon>
        <taxon>Arthropoda</taxon>
        <taxon>Hexapoda</taxon>
        <taxon>Insecta</taxon>
        <taxon>Pterygota</taxon>
        <taxon>Neoptera</taxon>
        <taxon>Endopterygota</taxon>
        <taxon>Diptera</taxon>
        <taxon>Brachycera</taxon>
        <taxon>Muscomorpha</taxon>
        <taxon>Ephydroidea</taxon>
        <taxon>Drosophilidae</taxon>
        <taxon>Drosophila</taxon>
        <taxon>Hawaiian Drosophila</taxon>
    </lineage>
</organism>
<feature type="region of interest" description="Disordered" evidence="1">
    <location>
        <begin position="1"/>
        <end position="49"/>
    </location>
</feature>
<dbReference type="AlphaFoldDB" id="B4JKV1"/>
<keyword evidence="3" id="KW-1185">Reference proteome</keyword>
<dbReference type="HOGENOM" id="CLU_1645481_0_0_1"/>
<dbReference type="InParanoid" id="B4JKV1"/>
<proteinExistence type="predicted"/>
<reference evidence="2 3" key="1">
    <citation type="journal article" date="2007" name="Nature">
        <title>Evolution of genes and genomes on the Drosophila phylogeny.</title>
        <authorList>
            <consortium name="Drosophila 12 Genomes Consortium"/>
            <person name="Clark A.G."/>
            <person name="Eisen M.B."/>
            <person name="Smith D.R."/>
            <person name="Bergman C.M."/>
            <person name="Oliver B."/>
            <person name="Markow T.A."/>
            <person name="Kaufman T.C."/>
            <person name="Kellis M."/>
            <person name="Gelbart W."/>
            <person name="Iyer V.N."/>
            <person name="Pollard D.A."/>
            <person name="Sackton T.B."/>
            <person name="Larracuente A.M."/>
            <person name="Singh N.D."/>
            <person name="Abad J.P."/>
            <person name="Abt D.N."/>
            <person name="Adryan B."/>
            <person name="Aguade M."/>
            <person name="Akashi H."/>
            <person name="Anderson W.W."/>
            <person name="Aquadro C.F."/>
            <person name="Ardell D.H."/>
            <person name="Arguello R."/>
            <person name="Artieri C.G."/>
            <person name="Barbash D.A."/>
            <person name="Barker D."/>
            <person name="Barsanti P."/>
            <person name="Batterham P."/>
            <person name="Batzoglou S."/>
            <person name="Begun D."/>
            <person name="Bhutkar A."/>
            <person name="Blanco E."/>
            <person name="Bosak S.A."/>
            <person name="Bradley R.K."/>
            <person name="Brand A.D."/>
            <person name="Brent M.R."/>
            <person name="Brooks A.N."/>
            <person name="Brown R.H."/>
            <person name="Butlin R.K."/>
            <person name="Caggese C."/>
            <person name="Calvi B.R."/>
            <person name="Bernardo de Carvalho A."/>
            <person name="Caspi A."/>
            <person name="Castrezana S."/>
            <person name="Celniker S.E."/>
            <person name="Chang J.L."/>
            <person name="Chapple C."/>
            <person name="Chatterji S."/>
            <person name="Chinwalla A."/>
            <person name="Civetta A."/>
            <person name="Clifton S.W."/>
            <person name="Comeron J.M."/>
            <person name="Costello J.C."/>
            <person name="Coyne J.A."/>
            <person name="Daub J."/>
            <person name="David R.G."/>
            <person name="Delcher A.L."/>
            <person name="Delehaunty K."/>
            <person name="Do C.B."/>
            <person name="Ebling H."/>
            <person name="Edwards K."/>
            <person name="Eickbush T."/>
            <person name="Evans J.D."/>
            <person name="Filipski A."/>
            <person name="Findeiss S."/>
            <person name="Freyhult E."/>
            <person name="Fulton L."/>
            <person name="Fulton R."/>
            <person name="Garcia A.C."/>
            <person name="Gardiner A."/>
            <person name="Garfield D.A."/>
            <person name="Garvin B.E."/>
            <person name="Gibson G."/>
            <person name="Gilbert D."/>
            <person name="Gnerre S."/>
            <person name="Godfrey J."/>
            <person name="Good R."/>
            <person name="Gotea V."/>
            <person name="Gravely B."/>
            <person name="Greenberg A.J."/>
            <person name="Griffiths-Jones S."/>
            <person name="Gross S."/>
            <person name="Guigo R."/>
            <person name="Gustafson E.A."/>
            <person name="Haerty W."/>
            <person name="Hahn M.W."/>
            <person name="Halligan D.L."/>
            <person name="Halpern A.L."/>
            <person name="Halter G.M."/>
            <person name="Han M.V."/>
            <person name="Heger A."/>
            <person name="Hillier L."/>
            <person name="Hinrichs A.S."/>
            <person name="Holmes I."/>
            <person name="Hoskins R.A."/>
            <person name="Hubisz M.J."/>
            <person name="Hultmark D."/>
            <person name="Huntley M.A."/>
            <person name="Jaffe D.B."/>
            <person name="Jagadeeshan S."/>
            <person name="Jeck W.R."/>
            <person name="Johnson J."/>
            <person name="Jones C.D."/>
            <person name="Jordan W.C."/>
            <person name="Karpen G.H."/>
            <person name="Kataoka E."/>
            <person name="Keightley P.D."/>
            <person name="Kheradpour P."/>
            <person name="Kirkness E.F."/>
            <person name="Koerich L.B."/>
            <person name="Kristiansen K."/>
            <person name="Kudrna D."/>
            <person name="Kulathinal R.J."/>
            <person name="Kumar S."/>
            <person name="Kwok R."/>
            <person name="Lander E."/>
            <person name="Langley C.H."/>
            <person name="Lapoint R."/>
            <person name="Lazzaro B.P."/>
            <person name="Lee S.J."/>
            <person name="Levesque L."/>
            <person name="Li R."/>
            <person name="Lin C.F."/>
            <person name="Lin M.F."/>
            <person name="Lindblad-Toh K."/>
            <person name="Llopart A."/>
            <person name="Long M."/>
            <person name="Low L."/>
            <person name="Lozovsky E."/>
            <person name="Lu J."/>
            <person name="Luo M."/>
            <person name="Machado C.A."/>
            <person name="Makalowski W."/>
            <person name="Marzo M."/>
            <person name="Matsuda M."/>
            <person name="Matzkin L."/>
            <person name="McAllister B."/>
            <person name="McBride C.S."/>
            <person name="McKernan B."/>
            <person name="McKernan K."/>
            <person name="Mendez-Lago M."/>
            <person name="Minx P."/>
            <person name="Mollenhauer M.U."/>
            <person name="Montooth K."/>
            <person name="Mount S.M."/>
            <person name="Mu X."/>
            <person name="Myers E."/>
            <person name="Negre B."/>
            <person name="Newfeld S."/>
            <person name="Nielsen R."/>
            <person name="Noor M.A."/>
            <person name="O'Grady P."/>
            <person name="Pachter L."/>
            <person name="Papaceit M."/>
            <person name="Parisi M.J."/>
            <person name="Parisi M."/>
            <person name="Parts L."/>
            <person name="Pedersen J.S."/>
            <person name="Pesole G."/>
            <person name="Phillippy A.M."/>
            <person name="Ponting C.P."/>
            <person name="Pop M."/>
            <person name="Porcelli D."/>
            <person name="Powell J.R."/>
            <person name="Prohaska S."/>
            <person name="Pruitt K."/>
            <person name="Puig M."/>
            <person name="Quesneville H."/>
            <person name="Ram K.R."/>
            <person name="Rand D."/>
            <person name="Rasmussen M.D."/>
            <person name="Reed L.K."/>
            <person name="Reenan R."/>
            <person name="Reily A."/>
            <person name="Remington K.A."/>
            <person name="Rieger T.T."/>
            <person name="Ritchie M.G."/>
            <person name="Robin C."/>
            <person name="Rogers Y.H."/>
            <person name="Rohde C."/>
            <person name="Rozas J."/>
            <person name="Rubenfield M.J."/>
            <person name="Ruiz A."/>
            <person name="Russo S."/>
            <person name="Salzberg S.L."/>
            <person name="Sanchez-Gracia A."/>
            <person name="Saranga D.J."/>
            <person name="Sato H."/>
            <person name="Schaeffer S.W."/>
            <person name="Schatz M.C."/>
            <person name="Schlenke T."/>
            <person name="Schwartz R."/>
            <person name="Segarra C."/>
            <person name="Singh R.S."/>
            <person name="Sirot L."/>
            <person name="Sirota M."/>
            <person name="Sisneros N.B."/>
            <person name="Smith C.D."/>
            <person name="Smith T.F."/>
            <person name="Spieth J."/>
            <person name="Stage D.E."/>
            <person name="Stark A."/>
            <person name="Stephan W."/>
            <person name="Strausberg R.L."/>
            <person name="Strempel S."/>
            <person name="Sturgill D."/>
            <person name="Sutton G."/>
            <person name="Sutton G.G."/>
            <person name="Tao W."/>
            <person name="Teichmann S."/>
            <person name="Tobari Y.N."/>
            <person name="Tomimura Y."/>
            <person name="Tsolas J.M."/>
            <person name="Valente V.L."/>
            <person name="Venter E."/>
            <person name="Venter J.C."/>
            <person name="Vicario S."/>
            <person name="Vieira F.G."/>
            <person name="Vilella A.J."/>
            <person name="Villasante A."/>
            <person name="Walenz B."/>
            <person name="Wang J."/>
            <person name="Wasserman M."/>
            <person name="Watts T."/>
            <person name="Wilson D."/>
            <person name="Wilson R.K."/>
            <person name="Wing R.A."/>
            <person name="Wolfner M.F."/>
            <person name="Wong A."/>
            <person name="Wong G.K."/>
            <person name="Wu C.I."/>
            <person name="Wu G."/>
            <person name="Yamamoto D."/>
            <person name="Yang H.P."/>
            <person name="Yang S.P."/>
            <person name="Yorke J.A."/>
            <person name="Yoshida K."/>
            <person name="Zdobnov E."/>
            <person name="Zhang P."/>
            <person name="Zhang Y."/>
            <person name="Zimin A.V."/>
            <person name="Baldwin J."/>
            <person name="Abdouelleil A."/>
            <person name="Abdulkadir J."/>
            <person name="Abebe A."/>
            <person name="Abera B."/>
            <person name="Abreu J."/>
            <person name="Acer S.C."/>
            <person name="Aftuck L."/>
            <person name="Alexander A."/>
            <person name="An P."/>
            <person name="Anderson E."/>
            <person name="Anderson S."/>
            <person name="Arachi H."/>
            <person name="Azer M."/>
            <person name="Bachantsang P."/>
            <person name="Barry A."/>
            <person name="Bayul T."/>
            <person name="Berlin A."/>
            <person name="Bessette D."/>
            <person name="Bloom T."/>
            <person name="Blye J."/>
            <person name="Boguslavskiy L."/>
            <person name="Bonnet C."/>
            <person name="Boukhgalter B."/>
            <person name="Bourzgui I."/>
            <person name="Brown A."/>
            <person name="Cahill P."/>
            <person name="Channer S."/>
            <person name="Cheshatsang Y."/>
            <person name="Chuda L."/>
            <person name="Citroen M."/>
            <person name="Collymore A."/>
            <person name="Cooke P."/>
            <person name="Costello M."/>
            <person name="D'Aco K."/>
            <person name="Daza R."/>
            <person name="De Haan G."/>
            <person name="DeGray S."/>
            <person name="DeMaso C."/>
            <person name="Dhargay N."/>
            <person name="Dooley K."/>
            <person name="Dooley E."/>
            <person name="Doricent M."/>
            <person name="Dorje P."/>
            <person name="Dorjee K."/>
            <person name="Dupes A."/>
            <person name="Elong R."/>
            <person name="Falk J."/>
            <person name="Farina A."/>
            <person name="Faro S."/>
            <person name="Ferguson D."/>
            <person name="Fisher S."/>
            <person name="Foley C.D."/>
            <person name="Franke A."/>
            <person name="Friedrich D."/>
            <person name="Gadbois L."/>
            <person name="Gearin G."/>
            <person name="Gearin C.R."/>
            <person name="Giannoukos G."/>
            <person name="Goode T."/>
            <person name="Graham J."/>
            <person name="Grandbois E."/>
            <person name="Grewal S."/>
            <person name="Gyaltsen K."/>
            <person name="Hafez N."/>
            <person name="Hagos B."/>
            <person name="Hall J."/>
            <person name="Henson C."/>
            <person name="Hollinger A."/>
            <person name="Honan T."/>
            <person name="Huard M.D."/>
            <person name="Hughes L."/>
            <person name="Hurhula B."/>
            <person name="Husby M.E."/>
            <person name="Kamat A."/>
            <person name="Kanga B."/>
            <person name="Kashin S."/>
            <person name="Khazanovich D."/>
            <person name="Kisner P."/>
            <person name="Lance K."/>
            <person name="Lara M."/>
            <person name="Lee W."/>
            <person name="Lennon N."/>
            <person name="Letendre F."/>
            <person name="LeVine R."/>
            <person name="Lipovsky A."/>
            <person name="Liu X."/>
            <person name="Liu J."/>
            <person name="Liu S."/>
            <person name="Lokyitsang T."/>
            <person name="Lokyitsang Y."/>
            <person name="Lubonja R."/>
            <person name="Lui A."/>
            <person name="MacDonald P."/>
            <person name="Magnisalis V."/>
            <person name="Maru K."/>
            <person name="Matthews C."/>
            <person name="McCusker W."/>
            <person name="McDonough S."/>
            <person name="Mehta T."/>
            <person name="Meldrim J."/>
            <person name="Meneus L."/>
            <person name="Mihai O."/>
            <person name="Mihalev A."/>
            <person name="Mihova T."/>
            <person name="Mittelman R."/>
            <person name="Mlenga V."/>
            <person name="Montmayeur A."/>
            <person name="Mulrain L."/>
            <person name="Navidi A."/>
            <person name="Naylor J."/>
            <person name="Negash T."/>
            <person name="Nguyen T."/>
            <person name="Nguyen N."/>
            <person name="Nicol R."/>
            <person name="Norbu C."/>
            <person name="Norbu N."/>
            <person name="Novod N."/>
            <person name="O'Neill B."/>
            <person name="Osman S."/>
            <person name="Markiewicz E."/>
            <person name="Oyono O.L."/>
            <person name="Patti C."/>
            <person name="Phunkhang P."/>
            <person name="Pierre F."/>
            <person name="Priest M."/>
            <person name="Raghuraman S."/>
            <person name="Rege F."/>
            <person name="Reyes R."/>
            <person name="Rise C."/>
            <person name="Rogov P."/>
            <person name="Ross K."/>
            <person name="Ryan E."/>
            <person name="Settipalli S."/>
            <person name="Shea T."/>
            <person name="Sherpa N."/>
            <person name="Shi L."/>
            <person name="Shih D."/>
            <person name="Sparrow T."/>
            <person name="Spaulding J."/>
            <person name="Stalker J."/>
            <person name="Stange-Thomann N."/>
            <person name="Stavropoulos S."/>
            <person name="Stone C."/>
            <person name="Strader C."/>
            <person name="Tesfaye S."/>
            <person name="Thomson T."/>
            <person name="Thoulutsang Y."/>
            <person name="Thoulutsang D."/>
            <person name="Topham K."/>
            <person name="Topping I."/>
            <person name="Tsamla T."/>
            <person name="Vassiliev H."/>
            <person name="Vo A."/>
            <person name="Wangchuk T."/>
            <person name="Wangdi T."/>
            <person name="Weiand M."/>
            <person name="Wilkinson J."/>
            <person name="Wilson A."/>
            <person name="Yadav S."/>
            <person name="Young G."/>
            <person name="Yu Q."/>
            <person name="Zembek L."/>
            <person name="Zhong D."/>
            <person name="Zimmer A."/>
            <person name="Zwirko Z."/>
            <person name="Jaffe D.B."/>
            <person name="Alvarez P."/>
            <person name="Brockman W."/>
            <person name="Butler J."/>
            <person name="Chin C."/>
            <person name="Gnerre S."/>
            <person name="Grabherr M."/>
            <person name="Kleber M."/>
            <person name="Mauceli E."/>
            <person name="MacCallum I."/>
        </authorList>
    </citation>
    <scope>NUCLEOTIDE SEQUENCE [LARGE SCALE GENOMIC DNA]</scope>
    <source>
        <strain evidence="3">Tucson 15287-2541.00</strain>
    </source>
</reference>
<gene>
    <name evidence="2" type="primary">Dgri\GH11986</name>
    <name evidence="2" type="ORF">Dgri_GH11986</name>
</gene>
<dbReference type="OrthoDB" id="7873013at2759"/>
<dbReference type="OMA" id="PNQMSRR"/>
<accession>B4JKV1</accession>
<name>B4JKV1_DROGR</name>
<protein>
    <submittedName>
        <fullName evidence="2">GH11986</fullName>
    </submittedName>
</protein>
<evidence type="ECO:0000256" key="1">
    <source>
        <dbReference type="SAM" id="MobiDB-lite"/>
    </source>
</evidence>
<evidence type="ECO:0000313" key="2">
    <source>
        <dbReference type="EMBL" id="EDW00204.1"/>
    </source>
</evidence>